<evidence type="ECO:0000313" key="3">
    <source>
        <dbReference type="Proteomes" id="UP001066276"/>
    </source>
</evidence>
<keyword evidence="3" id="KW-1185">Reference proteome</keyword>
<sequence length="177" mass="20241">MQRNSSRPSPSVILPRDRSPSRRLALASLEVRGAEQSWAACAGALSPDRGAAGVTAPERADLASPEVLQPEDRRPRSKAARKWSFFYFIVGRAFICDRKPRRTRRLQAVPVTAYELLPAFTWRLVFVDQKTRREFHTGGVQAGHALRVNLLEKYEKFTYRLDYRKKNLLRGTTIFQP</sequence>
<evidence type="ECO:0000256" key="1">
    <source>
        <dbReference type="SAM" id="MobiDB-lite"/>
    </source>
</evidence>
<organism evidence="2 3">
    <name type="scientific">Pleurodeles waltl</name>
    <name type="common">Iberian ribbed newt</name>
    <dbReference type="NCBI Taxonomy" id="8319"/>
    <lineage>
        <taxon>Eukaryota</taxon>
        <taxon>Metazoa</taxon>
        <taxon>Chordata</taxon>
        <taxon>Craniata</taxon>
        <taxon>Vertebrata</taxon>
        <taxon>Euteleostomi</taxon>
        <taxon>Amphibia</taxon>
        <taxon>Batrachia</taxon>
        <taxon>Caudata</taxon>
        <taxon>Salamandroidea</taxon>
        <taxon>Salamandridae</taxon>
        <taxon>Pleurodelinae</taxon>
        <taxon>Pleurodeles</taxon>
    </lineage>
</organism>
<protein>
    <submittedName>
        <fullName evidence="2">Uncharacterized protein</fullName>
    </submittedName>
</protein>
<feature type="region of interest" description="Disordered" evidence="1">
    <location>
        <begin position="50"/>
        <end position="75"/>
    </location>
</feature>
<evidence type="ECO:0000313" key="2">
    <source>
        <dbReference type="EMBL" id="KAJ1193610.1"/>
    </source>
</evidence>
<dbReference type="EMBL" id="JANPWB010000004">
    <property type="protein sequence ID" value="KAJ1193610.1"/>
    <property type="molecule type" value="Genomic_DNA"/>
</dbReference>
<proteinExistence type="predicted"/>
<dbReference type="Proteomes" id="UP001066276">
    <property type="component" value="Chromosome 2_2"/>
</dbReference>
<dbReference type="AlphaFoldDB" id="A0AAV7UWZ2"/>
<accession>A0AAV7UWZ2</accession>
<gene>
    <name evidence="2" type="ORF">NDU88_002906</name>
</gene>
<name>A0AAV7UWZ2_PLEWA</name>
<reference evidence="2" key="1">
    <citation type="journal article" date="2022" name="bioRxiv">
        <title>Sequencing and chromosome-scale assembly of the giantPleurodeles waltlgenome.</title>
        <authorList>
            <person name="Brown T."/>
            <person name="Elewa A."/>
            <person name="Iarovenko S."/>
            <person name="Subramanian E."/>
            <person name="Araus A.J."/>
            <person name="Petzold A."/>
            <person name="Susuki M."/>
            <person name="Suzuki K.-i.T."/>
            <person name="Hayashi T."/>
            <person name="Toyoda A."/>
            <person name="Oliveira C."/>
            <person name="Osipova E."/>
            <person name="Leigh N.D."/>
            <person name="Simon A."/>
            <person name="Yun M.H."/>
        </authorList>
    </citation>
    <scope>NUCLEOTIDE SEQUENCE</scope>
    <source>
        <strain evidence="2">20211129_DDA</strain>
        <tissue evidence="2">Liver</tissue>
    </source>
</reference>
<comment type="caution">
    <text evidence="2">The sequence shown here is derived from an EMBL/GenBank/DDBJ whole genome shotgun (WGS) entry which is preliminary data.</text>
</comment>